<accession>A0A7D9D6J4</accession>
<comment type="caution">
    <text evidence="2">The sequence shown here is derived from an EMBL/GenBank/DDBJ whole genome shotgun (WGS) entry which is preliminary data.</text>
</comment>
<evidence type="ECO:0000313" key="3">
    <source>
        <dbReference type="Proteomes" id="UP001152795"/>
    </source>
</evidence>
<dbReference type="AlphaFoldDB" id="A0A7D9D6J4"/>
<proteinExistence type="predicted"/>
<keyword evidence="3" id="KW-1185">Reference proteome</keyword>
<name>A0A7D9D6J4_PARCT</name>
<evidence type="ECO:0000256" key="1">
    <source>
        <dbReference type="SAM" id="MobiDB-lite"/>
    </source>
</evidence>
<gene>
    <name evidence="2" type="ORF">PACLA_8A006547</name>
</gene>
<dbReference type="EMBL" id="CACRXK020000058">
    <property type="protein sequence ID" value="CAB3977628.1"/>
    <property type="molecule type" value="Genomic_DNA"/>
</dbReference>
<evidence type="ECO:0000313" key="2">
    <source>
        <dbReference type="EMBL" id="CAB3977628.1"/>
    </source>
</evidence>
<protein>
    <submittedName>
        <fullName evidence="2">Uncharacterized protein</fullName>
    </submittedName>
</protein>
<reference evidence="2" key="1">
    <citation type="submission" date="2020-04" db="EMBL/GenBank/DDBJ databases">
        <authorList>
            <person name="Alioto T."/>
            <person name="Alioto T."/>
            <person name="Gomez Garrido J."/>
        </authorList>
    </citation>
    <scope>NUCLEOTIDE SEQUENCE</scope>
    <source>
        <strain evidence="2">A484AB</strain>
    </source>
</reference>
<feature type="region of interest" description="Disordered" evidence="1">
    <location>
        <begin position="67"/>
        <end position="115"/>
    </location>
</feature>
<sequence>MLYNHIANASVKIYTPSFEDCLTFLVHSTLSVHKDGIAMMVDHVQCSSDKLQLTDNVYTSITNYLKDSQDLSPEGKNNNRDSDLDESDSENVCEDTTPLFTSSGRRSRRPDRLDL</sequence>
<dbReference type="Proteomes" id="UP001152795">
    <property type="component" value="Unassembled WGS sequence"/>
</dbReference>
<organism evidence="2 3">
    <name type="scientific">Paramuricea clavata</name>
    <name type="common">Red gorgonian</name>
    <name type="synonym">Violescent sea-whip</name>
    <dbReference type="NCBI Taxonomy" id="317549"/>
    <lineage>
        <taxon>Eukaryota</taxon>
        <taxon>Metazoa</taxon>
        <taxon>Cnidaria</taxon>
        <taxon>Anthozoa</taxon>
        <taxon>Octocorallia</taxon>
        <taxon>Malacalcyonacea</taxon>
        <taxon>Plexauridae</taxon>
        <taxon>Paramuricea</taxon>
    </lineage>
</organism>
<feature type="compositionally biased region" description="Acidic residues" evidence="1">
    <location>
        <begin position="83"/>
        <end position="93"/>
    </location>
</feature>